<feature type="domain" description="Methyltransferase" evidence="4">
    <location>
        <begin position="82"/>
        <end position="173"/>
    </location>
</feature>
<dbReference type="InterPro" id="IPR041698">
    <property type="entry name" value="Methyltransf_25"/>
</dbReference>
<evidence type="ECO:0000256" key="1">
    <source>
        <dbReference type="ARBA" id="ARBA00022603"/>
    </source>
</evidence>
<evidence type="ECO:0000313" key="6">
    <source>
        <dbReference type="Proteomes" id="UP001499843"/>
    </source>
</evidence>
<accession>A0ABN3D5G1</accession>
<evidence type="ECO:0000259" key="4">
    <source>
        <dbReference type="Pfam" id="PF13649"/>
    </source>
</evidence>
<comment type="caution">
    <text evidence="5">The sequence shown here is derived from an EMBL/GenBank/DDBJ whole genome shotgun (WGS) entry which is preliminary data.</text>
</comment>
<dbReference type="InterPro" id="IPR029063">
    <property type="entry name" value="SAM-dependent_MTases_sf"/>
</dbReference>
<protein>
    <recommendedName>
        <fullName evidence="4">Methyltransferase domain-containing protein</fullName>
    </recommendedName>
</protein>
<dbReference type="Pfam" id="PF13649">
    <property type="entry name" value="Methyltransf_25"/>
    <property type="match status" value="1"/>
</dbReference>
<dbReference type="Proteomes" id="UP001499843">
    <property type="component" value="Unassembled WGS sequence"/>
</dbReference>
<proteinExistence type="predicted"/>
<keyword evidence="3" id="KW-0949">S-adenosyl-L-methionine</keyword>
<gene>
    <name evidence="5" type="ORF">GCM10009850_122360</name>
</gene>
<evidence type="ECO:0000256" key="3">
    <source>
        <dbReference type="ARBA" id="ARBA00022691"/>
    </source>
</evidence>
<evidence type="ECO:0000313" key="5">
    <source>
        <dbReference type="EMBL" id="GAA2220390.1"/>
    </source>
</evidence>
<keyword evidence="1" id="KW-0489">Methyltransferase</keyword>
<name>A0ABN3D5G1_9ACTN</name>
<sequence length="259" mass="27832">MTEIRELRTDEPVHATAPRTGDAFGETLLAALASGPAPAAVSEVIERDDGLIVASDAHRYFRTPEAWQEPIRWAVAQARGRVLDVGVGAGRHALAAAAAGCEVTGLDVSEGAVEVSRRRGVRAVRGAGEHADRLFGPGSFDTVFLLGQNLALLASPERAGDLLGVLRAVTAPGASILGDSQDPASGSARNEAYFARNRDRGRPPGQFVLRARYLDLATPWFDYWYCSPHELEAVAAPHGWRLEDARRAGTTYSVRLRRV</sequence>
<keyword evidence="6" id="KW-1185">Reference proteome</keyword>
<reference evidence="5 6" key="1">
    <citation type="journal article" date="2019" name="Int. J. Syst. Evol. Microbiol.">
        <title>The Global Catalogue of Microorganisms (GCM) 10K type strain sequencing project: providing services to taxonomists for standard genome sequencing and annotation.</title>
        <authorList>
            <consortium name="The Broad Institute Genomics Platform"/>
            <consortium name="The Broad Institute Genome Sequencing Center for Infectious Disease"/>
            <person name="Wu L."/>
            <person name="Ma J."/>
        </authorList>
    </citation>
    <scope>NUCLEOTIDE SEQUENCE [LARGE SCALE GENOMIC DNA]</scope>
    <source>
        <strain evidence="5 6">JCM 16114</strain>
    </source>
</reference>
<keyword evidence="2" id="KW-0808">Transferase</keyword>
<dbReference type="PANTHER" id="PTHR43464:SF19">
    <property type="entry name" value="UBIQUINONE BIOSYNTHESIS O-METHYLTRANSFERASE, MITOCHONDRIAL"/>
    <property type="match status" value="1"/>
</dbReference>
<dbReference type="SUPFAM" id="SSF53335">
    <property type="entry name" value="S-adenosyl-L-methionine-dependent methyltransferases"/>
    <property type="match status" value="1"/>
</dbReference>
<dbReference type="Gene3D" id="3.40.50.150">
    <property type="entry name" value="Vaccinia Virus protein VP39"/>
    <property type="match status" value="1"/>
</dbReference>
<dbReference type="PANTHER" id="PTHR43464">
    <property type="entry name" value="METHYLTRANSFERASE"/>
    <property type="match status" value="1"/>
</dbReference>
<organism evidence="5 6">
    <name type="scientific">Nonomuraea monospora</name>
    <dbReference type="NCBI Taxonomy" id="568818"/>
    <lineage>
        <taxon>Bacteria</taxon>
        <taxon>Bacillati</taxon>
        <taxon>Actinomycetota</taxon>
        <taxon>Actinomycetes</taxon>
        <taxon>Streptosporangiales</taxon>
        <taxon>Streptosporangiaceae</taxon>
        <taxon>Nonomuraea</taxon>
    </lineage>
</organism>
<dbReference type="EMBL" id="BAAAQX010000087">
    <property type="protein sequence ID" value="GAA2220390.1"/>
    <property type="molecule type" value="Genomic_DNA"/>
</dbReference>
<dbReference type="RefSeq" id="WP_344496647.1">
    <property type="nucleotide sequence ID" value="NZ_BAAAQX010000087.1"/>
</dbReference>
<evidence type="ECO:0000256" key="2">
    <source>
        <dbReference type="ARBA" id="ARBA00022679"/>
    </source>
</evidence>